<keyword evidence="1" id="KW-0472">Membrane</keyword>
<evidence type="ECO:0000313" key="2">
    <source>
        <dbReference type="EMBL" id="MDX8440264.1"/>
    </source>
</evidence>
<name>A0ABU4WW23_9HYPH</name>
<reference evidence="2 3" key="1">
    <citation type="submission" date="2023-08" db="EMBL/GenBank/DDBJ databases">
        <title>Implementing the SeqCode for naming new Mesorhizobium species isolated from Vachellia karroo root nodules.</title>
        <authorList>
            <person name="Van Lill M."/>
        </authorList>
    </citation>
    <scope>NUCLEOTIDE SEQUENCE [LARGE SCALE GENOMIC DNA]</scope>
    <source>
        <strain evidence="2 3">VK3E</strain>
    </source>
</reference>
<comment type="caution">
    <text evidence="2">The sequence shown here is derived from an EMBL/GenBank/DDBJ whole genome shotgun (WGS) entry which is preliminary data.</text>
</comment>
<sequence>MTAFDQIIVCDIAPGGVYVLLVCALVLVSRSARRASADRLDAAFFIDIHDTAGLPFLIVVPSSSTSLAAKPPMVRALGSKARMSTTPASQLGGTA</sequence>
<dbReference type="Proteomes" id="UP001272097">
    <property type="component" value="Unassembled WGS sequence"/>
</dbReference>
<keyword evidence="1" id="KW-1133">Transmembrane helix</keyword>
<organism evidence="2 3">
    <name type="scientific">Mesorhizobium australafricanum</name>
    <dbReference type="NCBI Taxonomy" id="3072311"/>
    <lineage>
        <taxon>Bacteria</taxon>
        <taxon>Pseudomonadati</taxon>
        <taxon>Pseudomonadota</taxon>
        <taxon>Alphaproteobacteria</taxon>
        <taxon>Hyphomicrobiales</taxon>
        <taxon>Phyllobacteriaceae</taxon>
        <taxon>Mesorhizobium</taxon>
    </lineage>
</organism>
<protein>
    <submittedName>
        <fullName evidence="2">Uncharacterized protein</fullName>
    </submittedName>
</protein>
<accession>A0ABU4WW23</accession>
<dbReference type="EMBL" id="JAVIIS010000013">
    <property type="protein sequence ID" value="MDX8440264.1"/>
    <property type="molecule type" value="Genomic_DNA"/>
</dbReference>
<feature type="transmembrane region" description="Helical" evidence="1">
    <location>
        <begin position="6"/>
        <end position="28"/>
    </location>
</feature>
<evidence type="ECO:0000256" key="1">
    <source>
        <dbReference type="SAM" id="Phobius"/>
    </source>
</evidence>
<keyword evidence="1" id="KW-0812">Transmembrane</keyword>
<evidence type="ECO:0000313" key="3">
    <source>
        <dbReference type="Proteomes" id="UP001272097"/>
    </source>
</evidence>
<dbReference type="RefSeq" id="WP_320214181.1">
    <property type="nucleotide sequence ID" value="NZ_JAVIIS010000013.1"/>
</dbReference>
<gene>
    <name evidence="2" type="ORF">RFM51_11740</name>
</gene>
<keyword evidence="3" id="KW-1185">Reference proteome</keyword>
<proteinExistence type="predicted"/>